<evidence type="ECO:0000256" key="5">
    <source>
        <dbReference type="ARBA" id="ARBA00013023"/>
    </source>
</evidence>
<dbReference type="RefSeq" id="WP_085053564.1">
    <property type="nucleotide sequence ID" value="NZ_LNQR01000118.1"/>
</dbReference>
<evidence type="ECO:0000256" key="7">
    <source>
        <dbReference type="ARBA" id="ARBA00019357"/>
    </source>
</evidence>
<comment type="similarity">
    <text evidence="4 21">Belongs to the folylpolyglutamate synthase family.</text>
</comment>
<feature type="domain" description="Mur ligase C-terminal" evidence="22">
    <location>
        <begin position="291"/>
        <end position="417"/>
    </location>
</feature>
<evidence type="ECO:0000256" key="16">
    <source>
        <dbReference type="ARBA" id="ARBA00032510"/>
    </source>
</evidence>
<keyword evidence="10 21" id="KW-0547">Nucleotide-binding</keyword>
<evidence type="ECO:0000256" key="9">
    <source>
        <dbReference type="ARBA" id="ARBA00022723"/>
    </source>
</evidence>
<dbReference type="PIRSF" id="PIRSF001563">
    <property type="entry name" value="Folylpolyglu_synth"/>
    <property type="match status" value="1"/>
</dbReference>
<dbReference type="Gene3D" id="3.90.190.20">
    <property type="entry name" value="Mur ligase, C-terminal domain"/>
    <property type="match status" value="1"/>
</dbReference>
<evidence type="ECO:0000256" key="17">
    <source>
        <dbReference type="ARBA" id="ARBA00047493"/>
    </source>
</evidence>
<evidence type="ECO:0000256" key="3">
    <source>
        <dbReference type="ARBA" id="ARBA00005150"/>
    </source>
</evidence>
<comment type="catalytic activity">
    <reaction evidence="19">
        <text>(6R)-5,10-methylenetetrahydrofolyl-(gamma-L-Glu)(n) + L-glutamate + ATP = (6R)-5,10-methylenetetrahydrofolyl-(gamma-L-Glu)(n+1) + ADP + phosphate + H(+)</text>
        <dbReference type="Rhea" id="RHEA:51912"/>
        <dbReference type="Rhea" id="RHEA-COMP:13257"/>
        <dbReference type="Rhea" id="RHEA-COMP:13258"/>
        <dbReference type="ChEBI" id="CHEBI:15378"/>
        <dbReference type="ChEBI" id="CHEBI:29985"/>
        <dbReference type="ChEBI" id="CHEBI:30616"/>
        <dbReference type="ChEBI" id="CHEBI:43474"/>
        <dbReference type="ChEBI" id="CHEBI:136572"/>
        <dbReference type="ChEBI" id="CHEBI:456216"/>
        <dbReference type="EC" id="6.3.2.17"/>
    </reaction>
</comment>
<dbReference type="Pfam" id="PF08245">
    <property type="entry name" value="Mur_ligase_M"/>
    <property type="match status" value="1"/>
</dbReference>
<dbReference type="EC" id="6.3.2.17" evidence="6"/>
<proteinExistence type="inferred from homology"/>
<keyword evidence="25" id="KW-1185">Reference proteome</keyword>
<reference evidence="24 25" key="1">
    <citation type="submission" date="2015-11" db="EMBL/GenBank/DDBJ databases">
        <authorList>
            <person name="Lin W."/>
        </authorList>
    </citation>
    <scope>NUCLEOTIDE SEQUENCE [LARGE SCALE GENOMIC DNA]</scope>
    <source>
        <strain evidence="24 25">HCH-1</strain>
    </source>
</reference>
<evidence type="ECO:0000256" key="13">
    <source>
        <dbReference type="ARBA" id="ARBA00022909"/>
    </source>
</evidence>
<dbReference type="InterPro" id="IPR036565">
    <property type="entry name" value="Mur-like_cat_sf"/>
</dbReference>
<dbReference type="InterPro" id="IPR001645">
    <property type="entry name" value="Folylpolyglutamate_synth"/>
</dbReference>
<dbReference type="PROSITE" id="PS01011">
    <property type="entry name" value="FOLYLPOLYGLU_SYNT_1"/>
    <property type="match status" value="1"/>
</dbReference>
<evidence type="ECO:0000256" key="12">
    <source>
        <dbReference type="ARBA" id="ARBA00022842"/>
    </source>
</evidence>
<evidence type="ECO:0000256" key="14">
    <source>
        <dbReference type="ARBA" id="ARBA00030048"/>
    </source>
</evidence>
<dbReference type="PANTHER" id="PTHR11136">
    <property type="entry name" value="FOLYLPOLYGLUTAMATE SYNTHASE-RELATED"/>
    <property type="match status" value="1"/>
</dbReference>
<evidence type="ECO:0000256" key="8">
    <source>
        <dbReference type="ARBA" id="ARBA00022598"/>
    </source>
</evidence>
<dbReference type="PROSITE" id="PS01012">
    <property type="entry name" value="FOLYLPOLYGLU_SYNT_2"/>
    <property type="match status" value="1"/>
</dbReference>
<comment type="catalytic activity">
    <reaction evidence="17">
        <text>(6S)-5,6,7,8-tetrahydrofolyl-(gamma-L-Glu)(n) + L-glutamate + ATP = (6S)-5,6,7,8-tetrahydrofolyl-(gamma-L-Glu)(n+1) + ADP + phosphate + H(+)</text>
        <dbReference type="Rhea" id="RHEA:10580"/>
        <dbReference type="Rhea" id="RHEA-COMP:14738"/>
        <dbReference type="Rhea" id="RHEA-COMP:14740"/>
        <dbReference type="ChEBI" id="CHEBI:15378"/>
        <dbReference type="ChEBI" id="CHEBI:29985"/>
        <dbReference type="ChEBI" id="CHEBI:30616"/>
        <dbReference type="ChEBI" id="CHEBI:43474"/>
        <dbReference type="ChEBI" id="CHEBI:141005"/>
        <dbReference type="ChEBI" id="CHEBI:456216"/>
        <dbReference type="EC" id="6.3.2.17"/>
    </reaction>
</comment>
<comment type="catalytic activity">
    <reaction evidence="20">
        <text>7,8-dihydropteroate + L-glutamate + ATP = 7,8-dihydrofolate + ADP + phosphate + H(+)</text>
        <dbReference type="Rhea" id="RHEA:23584"/>
        <dbReference type="ChEBI" id="CHEBI:15378"/>
        <dbReference type="ChEBI" id="CHEBI:17839"/>
        <dbReference type="ChEBI" id="CHEBI:29985"/>
        <dbReference type="ChEBI" id="CHEBI:30616"/>
        <dbReference type="ChEBI" id="CHEBI:43474"/>
        <dbReference type="ChEBI" id="CHEBI:57451"/>
        <dbReference type="ChEBI" id="CHEBI:456216"/>
        <dbReference type="EC" id="6.3.2.12"/>
    </reaction>
</comment>
<name>A0ABR5SBQ9_9BACT</name>
<dbReference type="Proteomes" id="UP000060487">
    <property type="component" value="Unassembled WGS sequence"/>
</dbReference>
<dbReference type="InterPro" id="IPR036615">
    <property type="entry name" value="Mur_ligase_C_dom_sf"/>
</dbReference>
<comment type="catalytic activity">
    <reaction evidence="18">
        <text>10-formyltetrahydrofolyl-(gamma-L-Glu)(n) + L-glutamate + ATP = 10-formyltetrahydrofolyl-(gamma-L-Glu)(n+1) + ADP + phosphate + H(+)</text>
        <dbReference type="Rhea" id="RHEA:51904"/>
        <dbReference type="Rhea" id="RHEA-COMP:13088"/>
        <dbReference type="Rhea" id="RHEA-COMP:14300"/>
        <dbReference type="ChEBI" id="CHEBI:15378"/>
        <dbReference type="ChEBI" id="CHEBI:29985"/>
        <dbReference type="ChEBI" id="CHEBI:30616"/>
        <dbReference type="ChEBI" id="CHEBI:43474"/>
        <dbReference type="ChEBI" id="CHEBI:134413"/>
        <dbReference type="ChEBI" id="CHEBI:456216"/>
        <dbReference type="EC" id="6.3.2.17"/>
    </reaction>
</comment>
<evidence type="ECO:0000256" key="20">
    <source>
        <dbReference type="ARBA" id="ARBA00049161"/>
    </source>
</evidence>
<evidence type="ECO:0000256" key="15">
    <source>
        <dbReference type="ARBA" id="ARBA00030592"/>
    </source>
</evidence>
<keyword evidence="8 21" id="KW-0436">Ligase</keyword>
<comment type="pathway">
    <text evidence="2">Cofactor biosynthesis; tetrahydrofolate biosynthesis; 7,8-dihydrofolate from 2-amino-4-hydroxy-6-hydroxymethyl-7,8-dihydropteridine diphosphate and 4-aminobenzoate: step 2/2.</text>
</comment>
<evidence type="ECO:0000313" key="25">
    <source>
        <dbReference type="Proteomes" id="UP000060487"/>
    </source>
</evidence>
<evidence type="ECO:0000259" key="23">
    <source>
        <dbReference type="Pfam" id="PF08245"/>
    </source>
</evidence>
<dbReference type="Gene3D" id="3.40.1190.10">
    <property type="entry name" value="Mur-like, catalytic domain"/>
    <property type="match status" value="1"/>
</dbReference>
<comment type="pathway">
    <text evidence="3">Cofactor biosynthesis; tetrahydrofolylpolyglutamate biosynthesis.</text>
</comment>
<evidence type="ECO:0000256" key="19">
    <source>
        <dbReference type="ARBA" id="ARBA00049035"/>
    </source>
</evidence>
<comment type="function">
    <text evidence="1">Functions in two distinct reactions of the de novo folate biosynthetic pathway. Catalyzes the addition of a glutamate residue to dihydropteroate (7,8-dihydropteroate or H2Pte) to form dihydrofolate (7,8-dihydrofolate monoglutamate or H2Pte-Glu). Also catalyzes successive additions of L-glutamate to tetrahydrofolate or 10-formyltetrahydrofolate or 5,10-methylenetetrahydrofolate, leading to folylpolyglutamate derivatives.</text>
</comment>
<evidence type="ECO:0000256" key="10">
    <source>
        <dbReference type="ARBA" id="ARBA00022741"/>
    </source>
</evidence>
<evidence type="ECO:0000256" key="1">
    <source>
        <dbReference type="ARBA" id="ARBA00002714"/>
    </source>
</evidence>
<dbReference type="EC" id="6.3.2.12" evidence="5"/>
<evidence type="ECO:0000256" key="6">
    <source>
        <dbReference type="ARBA" id="ARBA00013025"/>
    </source>
</evidence>
<dbReference type="InterPro" id="IPR018109">
    <property type="entry name" value="Folylpolyglutamate_synth_CS"/>
</dbReference>
<keyword evidence="12" id="KW-0460">Magnesium</keyword>
<evidence type="ECO:0000256" key="4">
    <source>
        <dbReference type="ARBA" id="ARBA00008276"/>
    </source>
</evidence>
<keyword evidence="9" id="KW-0479">Metal-binding</keyword>
<evidence type="ECO:0000256" key="2">
    <source>
        <dbReference type="ARBA" id="ARBA00004799"/>
    </source>
</evidence>
<dbReference type="GO" id="GO:0004326">
    <property type="term" value="F:tetrahydrofolylpolyglutamate synthase activity"/>
    <property type="evidence" value="ECO:0007669"/>
    <property type="project" value="UniProtKB-EC"/>
</dbReference>
<dbReference type="InterPro" id="IPR013221">
    <property type="entry name" value="Mur_ligase_cen"/>
</dbReference>
<evidence type="ECO:0000256" key="21">
    <source>
        <dbReference type="PIRNR" id="PIRNR001563"/>
    </source>
</evidence>
<dbReference type="SUPFAM" id="SSF53244">
    <property type="entry name" value="MurD-like peptide ligases, peptide-binding domain"/>
    <property type="match status" value="1"/>
</dbReference>
<dbReference type="PANTHER" id="PTHR11136:SF0">
    <property type="entry name" value="DIHYDROFOLATE SYNTHETASE-RELATED"/>
    <property type="match status" value="1"/>
</dbReference>
<gene>
    <name evidence="24" type="primary">fgs</name>
    <name evidence="24" type="ORF">ASN18_2949</name>
</gene>
<evidence type="ECO:0000256" key="18">
    <source>
        <dbReference type="ARBA" id="ARBA00047808"/>
    </source>
</evidence>
<protein>
    <recommendedName>
        <fullName evidence="7">Dihydrofolate synthase/folylpolyglutamate synthase</fullName>
        <ecNumber evidence="5">6.3.2.12</ecNumber>
        <ecNumber evidence="6">6.3.2.17</ecNumber>
    </recommendedName>
    <alternativeName>
        <fullName evidence="16">Folylpoly-gamma-glutamate synthetase-dihydrofolate synthetase</fullName>
    </alternativeName>
    <alternativeName>
        <fullName evidence="14">Folylpolyglutamate synthetase</fullName>
    </alternativeName>
    <alternativeName>
        <fullName evidence="15">Tetrahydrofolylpolyglutamate synthase</fullName>
    </alternativeName>
</protein>
<keyword evidence="13" id="KW-0289">Folate biosynthesis</keyword>
<organism evidence="24 25">
    <name type="scientific">Candidatus Magnetominusculus xianensis</name>
    <dbReference type="NCBI Taxonomy" id="1748249"/>
    <lineage>
        <taxon>Bacteria</taxon>
        <taxon>Pseudomonadati</taxon>
        <taxon>Nitrospirota</taxon>
        <taxon>Nitrospiria</taxon>
        <taxon>Nitrospirales</taxon>
        <taxon>Nitrospiraceae</taxon>
        <taxon>Candidatus Magnetominusculus</taxon>
    </lineage>
</organism>
<comment type="caution">
    <text evidence="24">The sequence shown here is derived from an EMBL/GenBank/DDBJ whole genome shotgun (WGS) entry which is preliminary data.</text>
</comment>
<dbReference type="NCBIfam" id="TIGR01499">
    <property type="entry name" value="folC"/>
    <property type="match status" value="1"/>
</dbReference>
<sequence length="440" mass="47913">MPDHRYERAVSYLYSLQKHGIKLGLTNITHISNLLGAPQSAYKSIHVAGTNGKGSTCAMLQGILMERGYKTGLFTSPHMVRFTERIKVDGVEILPETVVELTEEINHAIRGADTLNPTFFEFVTAIAFLYFKRQDVDWVVFETGMGGRFDATNIIKPEASVITNIDMDHMEFLGNTIEEIAGEKAGIIKQDTPVVTTSQAPRALGVLRQKAAEQNARLEQFGVDFDAHLIRHDITGIEFNYCGSGGLSTLKIPFTGVHQVENAACAARTAEILFNGTQGLESALRGIKWPGRCELIKYAGVDMLLDGAHNPAAAEALSQTLQGIYVQSFPAIILIIGAMADKDTAGMLRALMPAADTVILSTPSYERAARPERLLELARAHSTLRHTLYSAPSISEAIKLAGQIYKKGSLVVITGSFYTVGEAKEAMGEPALLKTLAEFK</sequence>
<evidence type="ECO:0000256" key="11">
    <source>
        <dbReference type="ARBA" id="ARBA00022840"/>
    </source>
</evidence>
<feature type="domain" description="Mur ligase central" evidence="23">
    <location>
        <begin position="47"/>
        <end position="268"/>
    </location>
</feature>
<dbReference type="Pfam" id="PF02875">
    <property type="entry name" value="Mur_ligase_C"/>
    <property type="match status" value="1"/>
</dbReference>
<evidence type="ECO:0000259" key="22">
    <source>
        <dbReference type="Pfam" id="PF02875"/>
    </source>
</evidence>
<evidence type="ECO:0000313" key="24">
    <source>
        <dbReference type="EMBL" id="KWT78222.1"/>
    </source>
</evidence>
<dbReference type="SUPFAM" id="SSF53623">
    <property type="entry name" value="MurD-like peptide ligases, catalytic domain"/>
    <property type="match status" value="1"/>
</dbReference>
<dbReference type="InterPro" id="IPR004101">
    <property type="entry name" value="Mur_ligase_C"/>
</dbReference>
<accession>A0ABR5SBQ9</accession>
<dbReference type="EMBL" id="LNQR01000118">
    <property type="protein sequence ID" value="KWT78222.1"/>
    <property type="molecule type" value="Genomic_DNA"/>
</dbReference>
<keyword evidence="11 21" id="KW-0067">ATP-binding</keyword>